<keyword evidence="2" id="KW-0808">Transferase</keyword>
<organism evidence="2 3">
    <name type="scientific">Sphingomonas sanxanigenens</name>
    <dbReference type="NCBI Taxonomy" id="397260"/>
    <lineage>
        <taxon>Bacteria</taxon>
        <taxon>Pseudomonadati</taxon>
        <taxon>Pseudomonadota</taxon>
        <taxon>Alphaproteobacteria</taxon>
        <taxon>Sphingomonadales</taxon>
        <taxon>Sphingomonadaceae</taxon>
        <taxon>Sphingomonas</taxon>
    </lineage>
</organism>
<dbReference type="SUPFAM" id="SSF55729">
    <property type="entry name" value="Acyl-CoA N-acyltransferases (Nat)"/>
    <property type="match status" value="1"/>
</dbReference>
<dbReference type="GO" id="GO:0016747">
    <property type="term" value="F:acyltransferase activity, transferring groups other than amino-acyl groups"/>
    <property type="evidence" value="ECO:0007669"/>
    <property type="project" value="InterPro"/>
</dbReference>
<accession>A0A2W5BY76</accession>
<sequence length="188" mass="20025">MFARTDRLLLRPGWAEDAPALFRAIADEAIVRNLARAPWPYRVTDAEDFLAIDHDPRFPTCLMFARTAGAPRLVGGVALHGDEAGNPSLGYWVARPYWGLGYATEGASALLAAARHTLRLGPVGAWHFIDNPASGRVLRKLGFKATGKVAERHSAGRGGAAACALYREANDAGGADDDGDSMRARAAA</sequence>
<dbReference type="EMBL" id="QFNN01000180">
    <property type="protein sequence ID" value="PZO86688.1"/>
    <property type="molecule type" value="Genomic_DNA"/>
</dbReference>
<name>A0A2W5BY76_9SPHN</name>
<comment type="caution">
    <text evidence="2">The sequence shown here is derived from an EMBL/GenBank/DDBJ whole genome shotgun (WGS) entry which is preliminary data.</text>
</comment>
<dbReference type="Gene3D" id="3.40.630.30">
    <property type="match status" value="1"/>
</dbReference>
<dbReference type="Proteomes" id="UP000249066">
    <property type="component" value="Unassembled WGS sequence"/>
</dbReference>
<proteinExistence type="predicted"/>
<dbReference type="Pfam" id="PF13302">
    <property type="entry name" value="Acetyltransf_3"/>
    <property type="match status" value="1"/>
</dbReference>
<protein>
    <submittedName>
        <fullName evidence="2">GNAT family N-acetyltransferase</fullName>
    </submittedName>
</protein>
<dbReference type="PROSITE" id="PS51186">
    <property type="entry name" value="GNAT"/>
    <property type="match status" value="1"/>
</dbReference>
<evidence type="ECO:0000313" key="3">
    <source>
        <dbReference type="Proteomes" id="UP000249066"/>
    </source>
</evidence>
<dbReference type="AlphaFoldDB" id="A0A2W5BY76"/>
<dbReference type="InterPro" id="IPR000182">
    <property type="entry name" value="GNAT_dom"/>
</dbReference>
<reference evidence="2 3" key="1">
    <citation type="submission" date="2017-08" db="EMBL/GenBank/DDBJ databases">
        <title>Infants hospitalized years apart are colonized by the same room-sourced microbial strains.</title>
        <authorList>
            <person name="Brooks B."/>
            <person name="Olm M.R."/>
            <person name="Firek B.A."/>
            <person name="Baker R."/>
            <person name="Thomas B.C."/>
            <person name="Morowitz M.J."/>
            <person name="Banfield J.F."/>
        </authorList>
    </citation>
    <scope>NUCLEOTIDE SEQUENCE [LARGE SCALE GENOMIC DNA]</scope>
    <source>
        <strain evidence="2">S2_018_000_R2_101</strain>
    </source>
</reference>
<evidence type="ECO:0000313" key="2">
    <source>
        <dbReference type="EMBL" id="PZO86688.1"/>
    </source>
</evidence>
<feature type="domain" description="N-acetyltransferase" evidence="1">
    <location>
        <begin position="8"/>
        <end position="170"/>
    </location>
</feature>
<dbReference type="PANTHER" id="PTHR43792">
    <property type="entry name" value="GNAT FAMILY, PUTATIVE (AFU_ORTHOLOGUE AFUA_3G00765)-RELATED-RELATED"/>
    <property type="match status" value="1"/>
</dbReference>
<evidence type="ECO:0000259" key="1">
    <source>
        <dbReference type="PROSITE" id="PS51186"/>
    </source>
</evidence>
<dbReference type="InterPro" id="IPR051531">
    <property type="entry name" value="N-acetyltransferase"/>
</dbReference>
<dbReference type="InterPro" id="IPR016181">
    <property type="entry name" value="Acyl_CoA_acyltransferase"/>
</dbReference>
<gene>
    <name evidence="2" type="ORF">DI623_16040</name>
</gene>